<protein>
    <recommendedName>
        <fullName evidence="4">FecR protein domain-containing protein</fullName>
    </recommendedName>
</protein>
<keyword evidence="3" id="KW-1185">Reference proteome</keyword>
<feature type="signal peptide" evidence="1">
    <location>
        <begin position="1"/>
        <end position="29"/>
    </location>
</feature>
<proteinExistence type="predicted"/>
<evidence type="ECO:0008006" key="4">
    <source>
        <dbReference type="Google" id="ProtNLM"/>
    </source>
</evidence>
<name>A0A9D4TRI9_CHLVU</name>
<comment type="caution">
    <text evidence="2">The sequence shown here is derived from an EMBL/GenBank/DDBJ whole genome shotgun (WGS) entry which is preliminary data.</text>
</comment>
<reference evidence="2" key="1">
    <citation type="journal article" date="2019" name="Plant J.">
        <title>Chlorella vulgaris genome assembly and annotation reveals the molecular basis for metabolic acclimation to high light conditions.</title>
        <authorList>
            <person name="Cecchin M."/>
            <person name="Marcolungo L."/>
            <person name="Rossato M."/>
            <person name="Girolomoni L."/>
            <person name="Cosentino E."/>
            <person name="Cuine S."/>
            <person name="Li-Beisson Y."/>
            <person name="Delledonne M."/>
            <person name="Ballottari M."/>
        </authorList>
    </citation>
    <scope>NUCLEOTIDE SEQUENCE</scope>
    <source>
        <strain evidence="2">211/11P</strain>
    </source>
</reference>
<feature type="chain" id="PRO_5039623759" description="FecR protein domain-containing protein" evidence="1">
    <location>
        <begin position="30"/>
        <end position="251"/>
    </location>
</feature>
<dbReference type="EMBL" id="SIDB01000005">
    <property type="protein sequence ID" value="KAI3432786.1"/>
    <property type="molecule type" value="Genomic_DNA"/>
</dbReference>
<gene>
    <name evidence="2" type="ORF">D9Q98_010371</name>
</gene>
<dbReference type="AlphaFoldDB" id="A0A9D4TRI9"/>
<evidence type="ECO:0000256" key="1">
    <source>
        <dbReference type="SAM" id="SignalP"/>
    </source>
</evidence>
<evidence type="ECO:0000313" key="2">
    <source>
        <dbReference type="EMBL" id="KAI3432786.1"/>
    </source>
</evidence>
<dbReference type="Proteomes" id="UP001055712">
    <property type="component" value="Unassembled WGS sequence"/>
</dbReference>
<keyword evidence="1" id="KW-0732">Signal</keyword>
<accession>A0A9D4TRI9</accession>
<evidence type="ECO:0000313" key="3">
    <source>
        <dbReference type="Proteomes" id="UP001055712"/>
    </source>
</evidence>
<reference evidence="2" key="2">
    <citation type="submission" date="2020-11" db="EMBL/GenBank/DDBJ databases">
        <authorList>
            <person name="Cecchin M."/>
            <person name="Marcolungo L."/>
            <person name="Rossato M."/>
            <person name="Girolomoni L."/>
            <person name="Cosentino E."/>
            <person name="Cuine S."/>
            <person name="Li-Beisson Y."/>
            <person name="Delledonne M."/>
            <person name="Ballottari M."/>
        </authorList>
    </citation>
    <scope>NUCLEOTIDE SEQUENCE</scope>
    <source>
        <strain evidence="2">211/11P</strain>
        <tissue evidence="2">Whole cell</tissue>
    </source>
</reference>
<sequence length="251" mass="25601">MSTASHAKPGMQTLVLVSLLSSLAGGLFASVASVTVASAWRSGGGQQSFEVTDAGFPGVGVSAGRRHLLQVPTSVLSYNAVTKELTITAKAIKLVSTAGGKVTVAKDVTLSTAAGGSVVVAPSAQPIKFTAVTGNSVDITKDGNIIRFLRSGTVRGLQLFGADTASLLTRNSSKPTSGIKIQTAAGALGNRGAVFIAPGGRQLRVSQGNTKNIDVSDTNGNIIRFEPKNFFFYGEDTICLVGGTGAQQCLA</sequence>
<organism evidence="2 3">
    <name type="scientific">Chlorella vulgaris</name>
    <name type="common">Green alga</name>
    <dbReference type="NCBI Taxonomy" id="3077"/>
    <lineage>
        <taxon>Eukaryota</taxon>
        <taxon>Viridiplantae</taxon>
        <taxon>Chlorophyta</taxon>
        <taxon>core chlorophytes</taxon>
        <taxon>Trebouxiophyceae</taxon>
        <taxon>Chlorellales</taxon>
        <taxon>Chlorellaceae</taxon>
        <taxon>Chlorella clade</taxon>
        <taxon>Chlorella</taxon>
    </lineage>
</organism>